<organism evidence="1 2">
    <name type="scientific">Oidiodendron maius (strain Zn)</name>
    <dbReference type="NCBI Taxonomy" id="913774"/>
    <lineage>
        <taxon>Eukaryota</taxon>
        <taxon>Fungi</taxon>
        <taxon>Dikarya</taxon>
        <taxon>Ascomycota</taxon>
        <taxon>Pezizomycotina</taxon>
        <taxon>Leotiomycetes</taxon>
        <taxon>Leotiomycetes incertae sedis</taxon>
        <taxon>Myxotrichaceae</taxon>
        <taxon>Oidiodendron</taxon>
    </lineage>
</organism>
<dbReference type="AlphaFoldDB" id="A0A0C3HN24"/>
<keyword evidence="2" id="KW-1185">Reference proteome</keyword>
<accession>A0A0C3HN24</accession>
<dbReference type="HOGENOM" id="CLU_2813071_0_0_1"/>
<reference evidence="2" key="2">
    <citation type="submission" date="2015-01" db="EMBL/GenBank/DDBJ databases">
        <title>Evolutionary Origins and Diversification of the Mycorrhizal Mutualists.</title>
        <authorList>
            <consortium name="DOE Joint Genome Institute"/>
            <consortium name="Mycorrhizal Genomics Consortium"/>
            <person name="Kohler A."/>
            <person name="Kuo A."/>
            <person name="Nagy L.G."/>
            <person name="Floudas D."/>
            <person name="Copeland A."/>
            <person name="Barry K.W."/>
            <person name="Cichocki N."/>
            <person name="Veneault-Fourrey C."/>
            <person name="LaButti K."/>
            <person name="Lindquist E.A."/>
            <person name="Lipzen A."/>
            <person name="Lundell T."/>
            <person name="Morin E."/>
            <person name="Murat C."/>
            <person name="Riley R."/>
            <person name="Ohm R."/>
            <person name="Sun H."/>
            <person name="Tunlid A."/>
            <person name="Henrissat B."/>
            <person name="Grigoriev I.V."/>
            <person name="Hibbett D.S."/>
            <person name="Martin F."/>
        </authorList>
    </citation>
    <scope>NUCLEOTIDE SEQUENCE [LARGE SCALE GENOMIC DNA]</scope>
    <source>
        <strain evidence="2">Zn</strain>
    </source>
</reference>
<evidence type="ECO:0000313" key="1">
    <source>
        <dbReference type="EMBL" id="KIN03702.1"/>
    </source>
</evidence>
<protein>
    <submittedName>
        <fullName evidence="1">Uncharacterized protein</fullName>
    </submittedName>
</protein>
<dbReference type="InParanoid" id="A0A0C3HN24"/>
<dbReference type="EMBL" id="KN832873">
    <property type="protein sequence ID" value="KIN03702.1"/>
    <property type="molecule type" value="Genomic_DNA"/>
</dbReference>
<gene>
    <name evidence="1" type="ORF">OIDMADRAFT_17986</name>
</gene>
<reference evidence="1 2" key="1">
    <citation type="submission" date="2014-04" db="EMBL/GenBank/DDBJ databases">
        <authorList>
            <consortium name="DOE Joint Genome Institute"/>
            <person name="Kuo A."/>
            <person name="Martino E."/>
            <person name="Perotto S."/>
            <person name="Kohler A."/>
            <person name="Nagy L.G."/>
            <person name="Floudas D."/>
            <person name="Copeland A."/>
            <person name="Barry K.W."/>
            <person name="Cichocki N."/>
            <person name="Veneault-Fourrey C."/>
            <person name="LaButti K."/>
            <person name="Lindquist E.A."/>
            <person name="Lipzen A."/>
            <person name="Lundell T."/>
            <person name="Morin E."/>
            <person name="Murat C."/>
            <person name="Sun H."/>
            <person name="Tunlid A."/>
            <person name="Henrissat B."/>
            <person name="Grigoriev I.V."/>
            <person name="Hibbett D.S."/>
            <person name="Martin F."/>
            <person name="Nordberg H.P."/>
            <person name="Cantor M.N."/>
            <person name="Hua S.X."/>
        </authorList>
    </citation>
    <scope>NUCLEOTIDE SEQUENCE [LARGE SCALE GENOMIC DNA]</scope>
    <source>
        <strain evidence="1 2">Zn</strain>
    </source>
</reference>
<name>A0A0C3HN24_OIDMZ</name>
<proteinExistence type="predicted"/>
<sequence length="67" mass="7742">MDAMELPGQDIPYQGHYQRTVTRGAFASANMDSTKGDSKDFHFQVEWNRWKGVRDADEVMKLICDFV</sequence>
<evidence type="ECO:0000313" key="2">
    <source>
        <dbReference type="Proteomes" id="UP000054321"/>
    </source>
</evidence>
<dbReference type="Proteomes" id="UP000054321">
    <property type="component" value="Unassembled WGS sequence"/>
</dbReference>